<evidence type="ECO:0000256" key="4">
    <source>
        <dbReference type="ARBA" id="ARBA00023163"/>
    </source>
</evidence>
<keyword evidence="2" id="KW-0805">Transcription regulation</keyword>
<dbReference type="Gene3D" id="1.10.10.60">
    <property type="entry name" value="Homeodomain-like"/>
    <property type="match status" value="1"/>
</dbReference>
<dbReference type="PANTHER" id="PTHR47506">
    <property type="entry name" value="TRANSCRIPTIONAL REGULATORY PROTEIN"/>
    <property type="match status" value="1"/>
</dbReference>
<dbReference type="RefSeq" id="WP_175105763.1">
    <property type="nucleotide sequence ID" value="NZ_CADIKM010000014.1"/>
</dbReference>
<protein>
    <recommendedName>
        <fullName evidence="6">HTH tetR-type domain-containing protein</fullName>
    </recommendedName>
</protein>
<dbReference type="SUPFAM" id="SSF46689">
    <property type="entry name" value="Homeodomain-like"/>
    <property type="match status" value="1"/>
</dbReference>
<reference evidence="7 8" key="1">
    <citation type="submission" date="2020-04" db="EMBL/GenBank/DDBJ databases">
        <authorList>
            <person name="De Canck E."/>
        </authorList>
    </citation>
    <scope>NUCLEOTIDE SEQUENCE [LARGE SCALE GENOMIC DNA]</scope>
    <source>
        <strain evidence="7 8">LMG 28138</strain>
    </source>
</reference>
<keyword evidence="8" id="KW-1185">Reference proteome</keyword>
<evidence type="ECO:0000256" key="1">
    <source>
        <dbReference type="ARBA" id="ARBA00022491"/>
    </source>
</evidence>
<name>A0A6S7B8V2_9BURK</name>
<keyword evidence="1" id="KW-0678">Repressor</keyword>
<keyword evidence="4" id="KW-0804">Transcription</keyword>
<dbReference type="PROSITE" id="PS50977">
    <property type="entry name" value="HTH_TETR_2"/>
    <property type="match status" value="1"/>
</dbReference>
<dbReference type="PANTHER" id="PTHR47506:SF7">
    <property type="entry name" value="TRANSCRIPTIONAL REGULATORY PROTEIN"/>
    <property type="match status" value="1"/>
</dbReference>
<evidence type="ECO:0000256" key="3">
    <source>
        <dbReference type="ARBA" id="ARBA00023125"/>
    </source>
</evidence>
<evidence type="ECO:0000313" key="7">
    <source>
        <dbReference type="EMBL" id="CAB3791806.1"/>
    </source>
</evidence>
<dbReference type="GO" id="GO:0003677">
    <property type="term" value="F:DNA binding"/>
    <property type="evidence" value="ECO:0007669"/>
    <property type="project" value="UniProtKB-UniRule"/>
</dbReference>
<dbReference type="Proteomes" id="UP000494115">
    <property type="component" value="Unassembled WGS sequence"/>
</dbReference>
<dbReference type="PROSITE" id="PS01081">
    <property type="entry name" value="HTH_TETR_1"/>
    <property type="match status" value="1"/>
</dbReference>
<dbReference type="SUPFAM" id="SSF48498">
    <property type="entry name" value="Tetracyclin repressor-like, C-terminal domain"/>
    <property type="match status" value="1"/>
</dbReference>
<evidence type="ECO:0000259" key="6">
    <source>
        <dbReference type="PROSITE" id="PS50977"/>
    </source>
</evidence>
<evidence type="ECO:0000256" key="2">
    <source>
        <dbReference type="ARBA" id="ARBA00023015"/>
    </source>
</evidence>
<evidence type="ECO:0000313" key="8">
    <source>
        <dbReference type="Proteomes" id="UP000494115"/>
    </source>
</evidence>
<dbReference type="InterPro" id="IPR036271">
    <property type="entry name" value="Tet_transcr_reg_TetR-rel_C_sf"/>
</dbReference>
<sequence>MPRVSREQTDKNRLAIEAASARLFKQYGINGVSVSDIMAAAGLTHGGFYGHFESKDELAAIACAQSFEQSVARWKALIKDDLDEAALVGALADHYLNERQRDEPGLGCPVTGLATDAGREPDDKPVRKVYAQGLKSLIDVLMSFSRARQSKAIRQRALARMSMLVGALTLARAVHGDPLSDEILMAARESLRAAAK</sequence>
<dbReference type="Pfam" id="PF00440">
    <property type="entry name" value="TetR_N"/>
    <property type="match status" value="1"/>
</dbReference>
<feature type="DNA-binding region" description="H-T-H motif" evidence="5">
    <location>
        <begin position="33"/>
        <end position="52"/>
    </location>
</feature>
<dbReference type="Gene3D" id="1.10.357.10">
    <property type="entry name" value="Tetracycline Repressor, domain 2"/>
    <property type="match status" value="1"/>
</dbReference>
<evidence type="ECO:0000256" key="5">
    <source>
        <dbReference type="PROSITE-ProRule" id="PRU00335"/>
    </source>
</evidence>
<organism evidence="7 8">
    <name type="scientific">Pararobbsia alpina</name>
    <dbReference type="NCBI Taxonomy" id="621374"/>
    <lineage>
        <taxon>Bacteria</taxon>
        <taxon>Pseudomonadati</taxon>
        <taxon>Pseudomonadota</taxon>
        <taxon>Betaproteobacteria</taxon>
        <taxon>Burkholderiales</taxon>
        <taxon>Burkholderiaceae</taxon>
        <taxon>Pararobbsia</taxon>
    </lineage>
</organism>
<proteinExistence type="predicted"/>
<dbReference type="EMBL" id="CADIKM010000014">
    <property type="protein sequence ID" value="CAB3791806.1"/>
    <property type="molecule type" value="Genomic_DNA"/>
</dbReference>
<dbReference type="PRINTS" id="PR00455">
    <property type="entry name" value="HTHTETR"/>
</dbReference>
<dbReference type="InterPro" id="IPR009057">
    <property type="entry name" value="Homeodomain-like_sf"/>
</dbReference>
<dbReference type="InterPro" id="IPR001647">
    <property type="entry name" value="HTH_TetR"/>
</dbReference>
<feature type="domain" description="HTH tetR-type" evidence="6">
    <location>
        <begin position="10"/>
        <end position="70"/>
    </location>
</feature>
<accession>A0A6S7B8V2</accession>
<dbReference type="InterPro" id="IPR023772">
    <property type="entry name" value="DNA-bd_HTH_TetR-type_CS"/>
</dbReference>
<gene>
    <name evidence="7" type="ORF">LMG28138_03238</name>
</gene>
<keyword evidence="3 5" id="KW-0238">DNA-binding</keyword>
<dbReference type="AlphaFoldDB" id="A0A6S7B8V2"/>